<protein>
    <recommendedName>
        <fullName evidence="9">Methylated-DNA--protein-cysteine methyltransferase</fullName>
        <ecNumber evidence="9">2.1.1.63</ecNumber>
    </recommendedName>
    <alternativeName>
        <fullName evidence="9">6-O-methylguanine-DNA methyltransferase</fullName>
        <shortName evidence="9">MGMT</shortName>
    </alternativeName>
    <alternativeName>
        <fullName evidence="9">O-6-methylguanine-DNA-alkyltransferase</fullName>
    </alternativeName>
</protein>
<evidence type="ECO:0000259" key="10">
    <source>
        <dbReference type="Pfam" id="PF01035"/>
    </source>
</evidence>
<evidence type="ECO:0000256" key="7">
    <source>
        <dbReference type="ARBA" id="ARBA00023204"/>
    </source>
</evidence>
<keyword evidence="5 9" id="KW-0808">Transferase</keyword>
<dbReference type="Pfam" id="PF01035">
    <property type="entry name" value="DNA_binding_1"/>
    <property type="match status" value="1"/>
</dbReference>
<keyword evidence="3 9" id="KW-0963">Cytoplasm</keyword>
<dbReference type="GO" id="GO:0005737">
    <property type="term" value="C:cytoplasm"/>
    <property type="evidence" value="ECO:0007669"/>
    <property type="project" value="UniProtKB-SubCell"/>
</dbReference>
<comment type="miscellaneous">
    <text evidence="9">This enzyme catalyzes only one turnover and therefore is not strictly catalytic. According to one definition, an enzyme is a biocatalyst that acts repeatedly and over many reaction cycles.</text>
</comment>
<comment type="catalytic activity">
    <reaction evidence="8 9">
        <text>a 6-O-methyl-2'-deoxyguanosine in DNA + L-cysteinyl-[protein] = S-methyl-L-cysteinyl-[protein] + a 2'-deoxyguanosine in DNA</text>
        <dbReference type="Rhea" id="RHEA:24000"/>
        <dbReference type="Rhea" id="RHEA-COMP:10131"/>
        <dbReference type="Rhea" id="RHEA-COMP:10132"/>
        <dbReference type="Rhea" id="RHEA-COMP:11367"/>
        <dbReference type="Rhea" id="RHEA-COMP:11368"/>
        <dbReference type="ChEBI" id="CHEBI:29950"/>
        <dbReference type="ChEBI" id="CHEBI:82612"/>
        <dbReference type="ChEBI" id="CHEBI:85445"/>
        <dbReference type="ChEBI" id="CHEBI:85448"/>
        <dbReference type="EC" id="2.1.1.63"/>
    </reaction>
</comment>
<reference evidence="12 13" key="1">
    <citation type="submission" date="2018-05" db="EMBL/GenBank/DDBJ databases">
        <title>Genomic Encyclopedia of Type Strains, Phase IV (KMG-IV): sequencing the most valuable type-strain genomes for metagenomic binning, comparative biology and taxonomic classification.</title>
        <authorList>
            <person name="Goeker M."/>
        </authorList>
    </citation>
    <scope>NUCLEOTIDE SEQUENCE [LARGE SCALE GENOMIC DNA]</scope>
    <source>
        <strain evidence="12 13">DSM 566</strain>
    </source>
</reference>
<evidence type="ECO:0000313" key="12">
    <source>
        <dbReference type="EMBL" id="PXW97953.1"/>
    </source>
</evidence>
<dbReference type="Proteomes" id="UP000247811">
    <property type="component" value="Unassembled WGS sequence"/>
</dbReference>
<dbReference type="RefSeq" id="WP_110399531.1">
    <property type="nucleotide sequence ID" value="NZ_QJJS01000003.1"/>
</dbReference>
<dbReference type="HAMAP" id="MF_00772">
    <property type="entry name" value="OGT"/>
    <property type="match status" value="1"/>
</dbReference>
<dbReference type="InterPro" id="IPR036217">
    <property type="entry name" value="MethylDNA_cys_MeTrfase_DNAb"/>
</dbReference>
<proteinExistence type="inferred from homology"/>
<dbReference type="GO" id="GO:0032259">
    <property type="term" value="P:methylation"/>
    <property type="evidence" value="ECO:0007669"/>
    <property type="project" value="UniProtKB-KW"/>
</dbReference>
<comment type="similarity">
    <text evidence="2 9">Belongs to the MGMT family.</text>
</comment>
<evidence type="ECO:0000256" key="9">
    <source>
        <dbReference type="HAMAP-Rule" id="MF_00772"/>
    </source>
</evidence>
<evidence type="ECO:0000256" key="8">
    <source>
        <dbReference type="ARBA" id="ARBA00049348"/>
    </source>
</evidence>
<dbReference type="InterPro" id="IPR014048">
    <property type="entry name" value="MethylDNA_cys_MeTrfase_DNA-bd"/>
</dbReference>
<evidence type="ECO:0000259" key="11">
    <source>
        <dbReference type="Pfam" id="PF02870"/>
    </source>
</evidence>
<feature type="domain" description="Methylguanine DNA methyltransferase ribonuclease-like" evidence="11">
    <location>
        <begin position="23"/>
        <end position="93"/>
    </location>
</feature>
<dbReference type="CDD" id="cd06445">
    <property type="entry name" value="ATase"/>
    <property type="match status" value="1"/>
</dbReference>
<dbReference type="SUPFAM" id="SSF53155">
    <property type="entry name" value="Methylated DNA-protein cysteine methyltransferase domain"/>
    <property type="match status" value="1"/>
</dbReference>
<evidence type="ECO:0000256" key="5">
    <source>
        <dbReference type="ARBA" id="ARBA00022679"/>
    </source>
</evidence>
<dbReference type="InterPro" id="IPR023546">
    <property type="entry name" value="MGMT"/>
</dbReference>
<dbReference type="FunFam" id="1.10.10.10:FF:000214">
    <property type="entry name" value="Methylated-DNA--protein-cysteine methyltransferase"/>
    <property type="match status" value="1"/>
</dbReference>
<dbReference type="GO" id="GO:0006307">
    <property type="term" value="P:DNA alkylation repair"/>
    <property type="evidence" value="ECO:0007669"/>
    <property type="project" value="UniProtKB-UniRule"/>
</dbReference>
<comment type="catalytic activity">
    <reaction evidence="1 9">
        <text>a 4-O-methyl-thymidine in DNA + L-cysteinyl-[protein] = a thymidine in DNA + S-methyl-L-cysteinyl-[protein]</text>
        <dbReference type="Rhea" id="RHEA:53428"/>
        <dbReference type="Rhea" id="RHEA-COMP:10131"/>
        <dbReference type="Rhea" id="RHEA-COMP:10132"/>
        <dbReference type="Rhea" id="RHEA-COMP:13555"/>
        <dbReference type="Rhea" id="RHEA-COMP:13556"/>
        <dbReference type="ChEBI" id="CHEBI:29950"/>
        <dbReference type="ChEBI" id="CHEBI:82612"/>
        <dbReference type="ChEBI" id="CHEBI:137386"/>
        <dbReference type="ChEBI" id="CHEBI:137387"/>
        <dbReference type="EC" id="2.1.1.63"/>
    </reaction>
</comment>
<feature type="domain" description="Methylated-DNA-[protein]-cysteine S-methyltransferase DNA binding" evidence="10">
    <location>
        <begin position="97"/>
        <end position="176"/>
    </location>
</feature>
<evidence type="ECO:0000256" key="4">
    <source>
        <dbReference type="ARBA" id="ARBA00022603"/>
    </source>
</evidence>
<evidence type="ECO:0000256" key="1">
    <source>
        <dbReference type="ARBA" id="ARBA00001286"/>
    </source>
</evidence>
<sequence>MPRTPPSSSSITSAPVARSIPHWGHAGTPLGPMVLAATTAGLCGAWFAGQKHFGGPSPDWIHDEDHPLLVSARAQLDDWFGGRRHDFDLPLAPRGTPFQQAVWQTIRQVGHGRTLGYGAAAAQVGRPSASRAVGAATGRNPLSLLVPCHRLVAASGALTGYAGGLARKAWLLDFEQGIRRPFDAASVEAAS</sequence>
<keyword evidence="6 9" id="KW-0227">DNA damage</keyword>
<evidence type="ECO:0000256" key="3">
    <source>
        <dbReference type="ARBA" id="ARBA00022490"/>
    </source>
</evidence>
<dbReference type="GO" id="GO:0003908">
    <property type="term" value="F:methylated-DNA-[protein]-cysteine S-methyltransferase activity"/>
    <property type="evidence" value="ECO:0007669"/>
    <property type="project" value="UniProtKB-UniRule"/>
</dbReference>
<keyword evidence="4 9" id="KW-0489">Methyltransferase</keyword>
<name>A0A318HE32_9BURK</name>
<dbReference type="PANTHER" id="PTHR10815">
    <property type="entry name" value="METHYLATED-DNA--PROTEIN-CYSTEINE METHYLTRANSFERASE"/>
    <property type="match status" value="1"/>
</dbReference>
<dbReference type="PANTHER" id="PTHR10815:SF5">
    <property type="entry name" value="METHYLATED-DNA--PROTEIN-CYSTEINE METHYLTRANSFERASE"/>
    <property type="match status" value="1"/>
</dbReference>
<organism evidence="12 13">
    <name type="scientific">Sphaerotilus hippei</name>
    <dbReference type="NCBI Taxonomy" id="744406"/>
    <lineage>
        <taxon>Bacteria</taxon>
        <taxon>Pseudomonadati</taxon>
        <taxon>Pseudomonadota</taxon>
        <taxon>Betaproteobacteria</taxon>
        <taxon>Burkholderiales</taxon>
        <taxon>Sphaerotilaceae</taxon>
        <taxon>Sphaerotilus</taxon>
    </lineage>
</organism>
<dbReference type="AlphaFoldDB" id="A0A318HE32"/>
<evidence type="ECO:0000256" key="6">
    <source>
        <dbReference type="ARBA" id="ARBA00022763"/>
    </source>
</evidence>
<comment type="subcellular location">
    <subcellularLocation>
        <location evidence="9">Cytoplasm</location>
    </subcellularLocation>
</comment>
<comment type="caution">
    <text evidence="12">The sequence shown here is derived from an EMBL/GenBank/DDBJ whole genome shotgun (WGS) entry which is preliminary data.</text>
</comment>
<keyword evidence="13" id="KW-1185">Reference proteome</keyword>
<dbReference type="InterPro" id="IPR036631">
    <property type="entry name" value="MGMT_N_sf"/>
</dbReference>
<evidence type="ECO:0000256" key="2">
    <source>
        <dbReference type="ARBA" id="ARBA00008711"/>
    </source>
</evidence>
<dbReference type="EC" id="2.1.1.63" evidence="9"/>
<evidence type="ECO:0000313" key="13">
    <source>
        <dbReference type="Proteomes" id="UP000247811"/>
    </source>
</evidence>
<dbReference type="InterPro" id="IPR001497">
    <property type="entry name" value="MethylDNA_cys_MeTrfase_AS"/>
</dbReference>
<gene>
    <name evidence="12" type="ORF">C7444_10344</name>
</gene>
<comment type="function">
    <text evidence="9">Involved in the cellular defense against the biological effects of O6-methylguanine (O6-MeG) and O4-methylthymine (O4-MeT) in DNA. Repairs the methylated nucleobase in DNA by stoichiometrically transferring the methyl group to a cysteine residue in the enzyme. This is a suicide reaction: the enzyme is irreversibly inactivated.</text>
</comment>
<dbReference type="Gene3D" id="3.30.160.70">
    <property type="entry name" value="Methylated DNA-protein cysteine methyltransferase domain"/>
    <property type="match status" value="1"/>
</dbReference>
<dbReference type="OrthoDB" id="9802228at2"/>
<dbReference type="Gene3D" id="1.10.10.10">
    <property type="entry name" value="Winged helix-like DNA-binding domain superfamily/Winged helix DNA-binding domain"/>
    <property type="match status" value="1"/>
</dbReference>
<dbReference type="PROSITE" id="PS00374">
    <property type="entry name" value="MGMT"/>
    <property type="match status" value="1"/>
</dbReference>
<dbReference type="InterPro" id="IPR008332">
    <property type="entry name" value="MethylG_MeTrfase_N"/>
</dbReference>
<dbReference type="Pfam" id="PF02870">
    <property type="entry name" value="Methyltransf_1N"/>
    <property type="match status" value="1"/>
</dbReference>
<dbReference type="EMBL" id="QJJS01000003">
    <property type="protein sequence ID" value="PXW97953.1"/>
    <property type="molecule type" value="Genomic_DNA"/>
</dbReference>
<dbReference type="SUPFAM" id="SSF46767">
    <property type="entry name" value="Methylated DNA-protein cysteine methyltransferase, C-terminal domain"/>
    <property type="match status" value="1"/>
</dbReference>
<accession>A0A318HE32</accession>
<dbReference type="InterPro" id="IPR036388">
    <property type="entry name" value="WH-like_DNA-bd_sf"/>
</dbReference>
<dbReference type="NCBIfam" id="TIGR00589">
    <property type="entry name" value="ogt"/>
    <property type="match status" value="1"/>
</dbReference>
<keyword evidence="7 9" id="KW-0234">DNA repair</keyword>
<feature type="active site" description="Nucleophile; methyl group acceptor" evidence="9">
    <location>
        <position position="148"/>
    </location>
</feature>